<evidence type="ECO:0000313" key="3">
    <source>
        <dbReference type="EMBL" id="CAD5228600.1"/>
    </source>
</evidence>
<dbReference type="EMBL" id="CAJFDH010000006">
    <property type="protein sequence ID" value="CAD5228600.1"/>
    <property type="molecule type" value="Genomic_DNA"/>
</dbReference>
<dbReference type="InterPro" id="IPR029044">
    <property type="entry name" value="Nucleotide-diphossugar_trans"/>
</dbReference>
<dbReference type="AlphaFoldDB" id="A0A811LJC4"/>
<dbReference type="Proteomes" id="UP000614601">
    <property type="component" value="Unassembled WGS sequence"/>
</dbReference>
<gene>
    <name evidence="3" type="ORF">BOKJ2_LOCUS12759</name>
</gene>
<dbReference type="PANTHER" id="PTHR31562">
    <property type="entry name" value="PROTEIN CBG18972"/>
    <property type="match status" value="1"/>
</dbReference>
<dbReference type="Proteomes" id="UP000783686">
    <property type="component" value="Unassembled WGS sequence"/>
</dbReference>
<reference evidence="3" key="1">
    <citation type="submission" date="2020-09" db="EMBL/GenBank/DDBJ databases">
        <authorList>
            <person name="Kikuchi T."/>
        </authorList>
    </citation>
    <scope>NUCLEOTIDE SEQUENCE</scope>
    <source>
        <strain evidence="3">SH1</strain>
    </source>
</reference>
<evidence type="ECO:0000256" key="2">
    <source>
        <dbReference type="SAM" id="Phobius"/>
    </source>
</evidence>
<dbReference type="Gene3D" id="3.90.550.10">
    <property type="entry name" value="Spore Coat Polysaccharide Biosynthesis Protein SpsA, Chain A"/>
    <property type="match status" value="1"/>
</dbReference>
<dbReference type="OrthoDB" id="407658at2759"/>
<evidence type="ECO:0000256" key="1">
    <source>
        <dbReference type="SAM" id="MobiDB-lite"/>
    </source>
</evidence>
<dbReference type="EMBL" id="CAJFCW020000006">
    <property type="protein sequence ID" value="CAG9124725.1"/>
    <property type="molecule type" value="Genomic_DNA"/>
</dbReference>
<protein>
    <submittedName>
        <fullName evidence="3">Uncharacterized protein</fullName>
    </submittedName>
</protein>
<keyword evidence="2" id="KW-0472">Membrane</keyword>
<feature type="compositionally biased region" description="Acidic residues" evidence="1">
    <location>
        <begin position="103"/>
        <end position="116"/>
    </location>
</feature>
<feature type="region of interest" description="Disordered" evidence="1">
    <location>
        <begin position="103"/>
        <end position="123"/>
    </location>
</feature>
<organism evidence="3 4">
    <name type="scientific">Bursaphelenchus okinawaensis</name>
    <dbReference type="NCBI Taxonomy" id="465554"/>
    <lineage>
        <taxon>Eukaryota</taxon>
        <taxon>Metazoa</taxon>
        <taxon>Ecdysozoa</taxon>
        <taxon>Nematoda</taxon>
        <taxon>Chromadorea</taxon>
        <taxon>Rhabditida</taxon>
        <taxon>Tylenchina</taxon>
        <taxon>Tylenchomorpha</taxon>
        <taxon>Aphelenchoidea</taxon>
        <taxon>Aphelenchoididae</taxon>
        <taxon>Bursaphelenchus</taxon>
    </lineage>
</organism>
<dbReference type="Pfam" id="PF03314">
    <property type="entry name" value="DUF273"/>
    <property type="match status" value="1"/>
</dbReference>
<sequence>MNVIRRKAKFCYMYRTSCSTVVKVIALTSCFLLFYSFIAGISLFSSNNDSYEAYLNVDGPYQNDEKVPNNKVESVQSVLKRHERYDVHDGNVPVAKNLKDIGNDLDVDEDEEDDSGDDKQKNNKVEVIPSTYPNATLRRQNMAKCNPIHGKIAVFVAYRKEEYDQKYKIAQETIRCYIKSTDYQLHLVDMFNDPEVNYYCNHTEVFFRKHCAAAVYLKKSDWMLVLDADTAVVNPNHCIEEYIDDRVDLLFYERYFNWEIMSGNYLVRNTDFGRDFLMKWANFEYTKPNSWNGADNGVLQIHIMHTVLPNSVNEKNTCYKLWTNATSYDTYLAYVTCVKVNLGAQRLYPGKLRILRRGHGFARDGFLAYDSYCEHDFMFHGYKQNEIGEKKWESPFETPVDLSKCNNSFDGWNWRKKKQLSCPKIQKIIASFERHTAKNYPKEGQVFPHLALPDVGECWPNCEHD</sequence>
<dbReference type="PANTHER" id="PTHR31562:SF8">
    <property type="entry name" value="ALPHA-1,6-MANNOSYLTRANSFERASE"/>
    <property type="match status" value="1"/>
</dbReference>
<keyword evidence="4" id="KW-1185">Reference proteome</keyword>
<proteinExistence type="predicted"/>
<evidence type="ECO:0000313" key="4">
    <source>
        <dbReference type="Proteomes" id="UP000614601"/>
    </source>
</evidence>
<keyword evidence="2" id="KW-1133">Transmembrane helix</keyword>
<dbReference type="InterPro" id="IPR004988">
    <property type="entry name" value="DUF273"/>
</dbReference>
<keyword evidence="2" id="KW-0812">Transmembrane</keyword>
<accession>A0A811LJC4</accession>
<name>A0A811LJC4_9BILA</name>
<feature type="transmembrane region" description="Helical" evidence="2">
    <location>
        <begin position="21"/>
        <end position="44"/>
    </location>
</feature>
<comment type="caution">
    <text evidence="3">The sequence shown here is derived from an EMBL/GenBank/DDBJ whole genome shotgun (WGS) entry which is preliminary data.</text>
</comment>